<dbReference type="PANTHER" id="PTHR36932">
    <property type="entry name" value="CAPSULAR POLYSACCHARIDE BIOSYNTHESIS PROTEIN"/>
    <property type="match status" value="1"/>
</dbReference>
<evidence type="ECO:0000313" key="1">
    <source>
        <dbReference type="EMBL" id="KDC49483.1"/>
    </source>
</evidence>
<evidence type="ECO:0000313" key="2">
    <source>
        <dbReference type="Proteomes" id="UP000027154"/>
    </source>
</evidence>
<accession>A0ABD3Y5X9</accession>
<organism evidence="1 2">
    <name type="scientific">Pseudoalteromonas fuliginea</name>
    <dbReference type="NCBI Taxonomy" id="1872678"/>
    <lineage>
        <taxon>Bacteria</taxon>
        <taxon>Pseudomonadati</taxon>
        <taxon>Pseudomonadota</taxon>
        <taxon>Gammaproteobacteria</taxon>
        <taxon>Alteromonadales</taxon>
        <taxon>Pseudoalteromonadaceae</taxon>
        <taxon>Pseudoalteromonas</taxon>
    </lineage>
</organism>
<comment type="caution">
    <text evidence="1">The sequence shown here is derived from an EMBL/GenBank/DDBJ whole genome shotgun (WGS) entry which is preliminary data.</text>
</comment>
<dbReference type="Proteomes" id="UP000027154">
    <property type="component" value="Unassembled WGS sequence"/>
</dbReference>
<sequence length="429" mass="49450">MSKILLLIMKLNLLPSLIFGSKYKKIKSNFFSENLNVFFTFINVNKEKIQFYSNKGTLPNDITSLTDFKNSFDLIDKEIALTNFNKLLNKNLSGSALCTTGGTSGKPMKIYLPKTRYKNEFGALHALWSKIGYNFDIRAVVRNEKVEGNSFKVNLITKEVIFDGFRSDDEYLKFIYETMKKYNIKFFHGYTSNAERFFTYLLKNKLDTSFMKGIITSSENLYLHQIELFEKVKHIKHMNFYGHSEKLLLGGWCTEGNCYHFYNSYGYTELLDEDGVDITEEGEIGELVGSTNYNHFMPLFRYKTGDFAIKGKKKCPGCGFEGLSVSKILGRWHGERVYNSDNTFVTTTALNLHSHHYDAVDGLQYYQPEKGVLEIRVIPNSSFSNHIENELYQLVKSKLNSDSIIHLVKVTEIERKANGKYLLLISEIK</sequence>
<dbReference type="RefSeq" id="WP_033031271.1">
    <property type="nucleotide sequence ID" value="NZ_JJNZ01000065.1"/>
</dbReference>
<evidence type="ECO:0008006" key="3">
    <source>
        <dbReference type="Google" id="ProtNLM"/>
    </source>
</evidence>
<proteinExistence type="predicted"/>
<dbReference type="AlphaFoldDB" id="A0ABD3Y5X9"/>
<gene>
    <name evidence="1" type="ORF">DC53_16715</name>
</gene>
<reference evidence="1 2" key="1">
    <citation type="submission" date="2014-04" db="EMBL/GenBank/DDBJ databases">
        <title>Pseudoalteromonas galatheae sp. nov., isolated from a deep-sea polychaete near Canal Concepcion, Chile.</title>
        <authorList>
            <person name="Machado H.R."/>
            <person name="Gram L."/>
            <person name="Vynne N.G."/>
        </authorList>
    </citation>
    <scope>NUCLEOTIDE SEQUENCE [LARGE SCALE GENOMIC DNA]</scope>
    <source>
        <strain evidence="1 2">KMM216</strain>
    </source>
</reference>
<dbReference type="EMBL" id="JJNZ01000065">
    <property type="protein sequence ID" value="KDC49483.1"/>
    <property type="molecule type" value="Genomic_DNA"/>
</dbReference>
<dbReference type="InterPro" id="IPR053158">
    <property type="entry name" value="CapK_Type1_Caps_Biosynth"/>
</dbReference>
<dbReference type="Gene3D" id="3.40.50.12780">
    <property type="entry name" value="N-terminal domain of ligase-like"/>
    <property type="match status" value="1"/>
</dbReference>
<protein>
    <recommendedName>
        <fullName evidence="3">Phenylacetate--CoA ligase family protein</fullName>
    </recommendedName>
</protein>
<dbReference type="PANTHER" id="PTHR36932:SF1">
    <property type="entry name" value="CAPSULAR POLYSACCHARIDE BIOSYNTHESIS PROTEIN"/>
    <property type="match status" value="1"/>
</dbReference>
<dbReference type="InterPro" id="IPR042099">
    <property type="entry name" value="ANL_N_sf"/>
</dbReference>
<dbReference type="SUPFAM" id="SSF56801">
    <property type="entry name" value="Acetyl-CoA synthetase-like"/>
    <property type="match status" value="1"/>
</dbReference>
<name>A0ABD3Y5X9_9GAMM</name>